<keyword evidence="3" id="KW-1185">Reference proteome</keyword>
<dbReference type="RefSeq" id="WP_245954596.1">
    <property type="nucleotide sequence ID" value="NZ_QPJW01000001.1"/>
</dbReference>
<comment type="caution">
    <text evidence="2">The sequence shown here is derived from an EMBL/GenBank/DDBJ whole genome shotgun (WGS) entry which is preliminary data.</text>
</comment>
<dbReference type="InterPro" id="IPR024775">
    <property type="entry name" value="DinB-like"/>
</dbReference>
<dbReference type="InterPro" id="IPR034660">
    <property type="entry name" value="DinB/YfiT-like"/>
</dbReference>
<organism evidence="2 3">
    <name type="scientific">Fontibacillus phaseoli</name>
    <dbReference type="NCBI Taxonomy" id="1416533"/>
    <lineage>
        <taxon>Bacteria</taxon>
        <taxon>Bacillati</taxon>
        <taxon>Bacillota</taxon>
        <taxon>Bacilli</taxon>
        <taxon>Bacillales</taxon>
        <taxon>Paenibacillaceae</taxon>
        <taxon>Fontibacillus</taxon>
    </lineage>
</organism>
<gene>
    <name evidence="2" type="ORF">DFP94_1011436</name>
</gene>
<dbReference type="Gene3D" id="1.20.120.450">
    <property type="entry name" value="dinb family like domain"/>
    <property type="match status" value="1"/>
</dbReference>
<dbReference type="EMBL" id="QPJW01000001">
    <property type="protein sequence ID" value="RCX23832.1"/>
    <property type="molecule type" value="Genomic_DNA"/>
</dbReference>
<dbReference type="Proteomes" id="UP000253090">
    <property type="component" value="Unassembled WGS sequence"/>
</dbReference>
<protein>
    <submittedName>
        <fullName evidence="2">Putative damage-inducible protein DinB</fullName>
    </submittedName>
</protein>
<evidence type="ECO:0000313" key="2">
    <source>
        <dbReference type="EMBL" id="RCX23832.1"/>
    </source>
</evidence>
<evidence type="ECO:0000259" key="1">
    <source>
        <dbReference type="Pfam" id="PF12867"/>
    </source>
</evidence>
<dbReference type="AlphaFoldDB" id="A0A369BQC9"/>
<dbReference type="SUPFAM" id="SSF109854">
    <property type="entry name" value="DinB/YfiT-like putative metalloenzymes"/>
    <property type="match status" value="1"/>
</dbReference>
<name>A0A369BQC9_9BACL</name>
<accession>A0A369BQC9</accession>
<reference evidence="2 3" key="1">
    <citation type="submission" date="2018-07" db="EMBL/GenBank/DDBJ databases">
        <title>Genomic Encyclopedia of Type Strains, Phase III (KMG-III): the genomes of soil and plant-associated and newly described type strains.</title>
        <authorList>
            <person name="Whitman W."/>
        </authorList>
    </citation>
    <scope>NUCLEOTIDE SEQUENCE [LARGE SCALE GENOMIC DNA]</scope>
    <source>
        <strain evidence="2 3">CECT 8333</strain>
    </source>
</reference>
<dbReference type="Pfam" id="PF12867">
    <property type="entry name" value="DinB_2"/>
    <property type="match status" value="1"/>
</dbReference>
<feature type="domain" description="DinB-like" evidence="1">
    <location>
        <begin position="34"/>
        <end position="168"/>
    </location>
</feature>
<sequence length="179" mass="20758">MSVITVHERKSNIISPLPDFEPEIGRWLWGMDDVRRTIKTKLADISQEMLDFKPEGKSSIGSLLYHIALIEADWLYEEVLCSPWDPAIKALFPAECRDESDGLSSVEGEDAISHFARLDQVRETFKANFRGMSLEEWRRPRVLPAYDVTPEWVVYHLIEHEANHRGQIFTIYNQLNSQL</sequence>
<proteinExistence type="predicted"/>
<evidence type="ECO:0000313" key="3">
    <source>
        <dbReference type="Proteomes" id="UP000253090"/>
    </source>
</evidence>